<keyword evidence="2" id="KW-0436">Ligase</keyword>
<proteinExistence type="predicted"/>
<accession>A0A380EI69</accession>
<dbReference type="Gene3D" id="3.30.470.20">
    <property type="entry name" value="ATP-grasp fold, B domain"/>
    <property type="match status" value="1"/>
</dbReference>
<dbReference type="EMBL" id="UHBY01000003">
    <property type="protein sequence ID" value="SUL35741.1"/>
    <property type="molecule type" value="Genomic_DNA"/>
</dbReference>
<protein>
    <submittedName>
        <fullName evidence="2">Biotin carboxylase</fullName>
        <ecNumber evidence="2">6.3.4.14</ecNumber>
    </submittedName>
</protein>
<sequence length="51" mass="5791">MYNSKTYAEISGRSTFPNLDDETRREMGNAAVRAAKAVNYENAEQLSLYMI</sequence>
<dbReference type="GO" id="GO:0004075">
    <property type="term" value="F:biotin carboxylase activity"/>
    <property type="evidence" value="ECO:0007669"/>
    <property type="project" value="UniProtKB-EC"/>
</dbReference>
<evidence type="ECO:0000313" key="2">
    <source>
        <dbReference type="EMBL" id="SUL35741.1"/>
    </source>
</evidence>
<evidence type="ECO:0000313" key="3">
    <source>
        <dbReference type="Proteomes" id="UP000254116"/>
    </source>
</evidence>
<dbReference type="Proteomes" id="UP000254116">
    <property type="component" value="Unassembled WGS sequence"/>
</dbReference>
<evidence type="ECO:0000256" key="1">
    <source>
        <dbReference type="SAM" id="MobiDB-lite"/>
    </source>
</evidence>
<organism evidence="2 3">
    <name type="scientific">Staphylococcus aureus</name>
    <dbReference type="NCBI Taxonomy" id="1280"/>
    <lineage>
        <taxon>Bacteria</taxon>
        <taxon>Bacillati</taxon>
        <taxon>Bacillota</taxon>
        <taxon>Bacilli</taxon>
        <taxon>Bacillales</taxon>
        <taxon>Staphylococcaceae</taxon>
        <taxon>Staphylococcus</taxon>
    </lineage>
</organism>
<feature type="compositionally biased region" description="Polar residues" evidence="1">
    <location>
        <begin position="1"/>
        <end position="17"/>
    </location>
</feature>
<name>A0A380EI69_STAAU</name>
<gene>
    <name evidence="2" type="ORF">NCTC10702_02421</name>
</gene>
<dbReference type="AlphaFoldDB" id="A0A380EI69"/>
<reference evidence="2 3" key="1">
    <citation type="submission" date="2018-06" db="EMBL/GenBank/DDBJ databases">
        <authorList>
            <consortium name="Pathogen Informatics"/>
            <person name="Doyle S."/>
        </authorList>
    </citation>
    <scope>NUCLEOTIDE SEQUENCE [LARGE SCALE GENOMIC DNA]</scope>
    <source>
        <strain evidence="2 3">NCTC10702</strain>
    </source>
</reference>
<feature type="region of interest" description="Disordered" evidence="1">
    <location>
        <begin position="1"/>
        <end position="21"/>
    </location>
</feature>
<dbReference type="EC" id="6.3.4.14" evidence="2"/>